<reference evidence="1" key="1">
    <citation type="submission" date="2020-07" db="EMBL/GenBank/DDBJ databases">
        <title>Multicomponent nature underlies the extraordinary mechanical properties of spider dragline silk.</title>
        <authorList>
            <person name="Kono N."/>
            <person name="Nakamura H."/>
            <person name="Mori M."/>
            <person name="Yoshida Y."/>
            <person name="Ohtoshi R."/>
            <person name="Malay A.D."/>
            <person name="Moran D.A.P."/>
            <person name="Tomita M."/>
            <person name="Numata K."/>
            <person name="Arakawa K."/>
        </authorList>
    </citation>
    <scope>NUCLEOTIDE SEQUENCE</scope>
</reference>
<dbReference type="OrthoDB" id="6500142at2759"/>
<accession>A0A8X6KEX7</accession>
<evidence type="ECO:0000313" key="2">
    <source>
        <dbReference type="Proteomes" id="UP000887116"/>
    </source>
</evidence>
<gene>
    <name evidence="1" type="primary">AVEN_190524_1</name>
    <name evidence="1" type="ORF">TNCT_64461</name>
</gene>
<dbReference type="Proteomes" id="UP000887116">
    <property type="component" value="Unassembled WGS sequence"/>
</dbReference>
<organism evidence="1 2">
    <name type="scientific">Trichonephila clavata</name>
    <name type="common">Joro spider</name>
    <name type="synonym">Nephila clavata</name>
    <dbReference type="NCBI Taxonomy" id="2740835"/>
    <lineage>
        <taxon>Eukaryota</taxon>
        <taxon>Metazoa</taxon>
        <taxon>Ecdysozoa</taxon>
        <taxon>Arthropoda</taxon>
        <taxon>Chelicerata</taxon>
        <taxon>Arachnida</taxon>
        <taxon>Araneae</taxon>
        <taxon>Araneomorphae</taxon>
        <taxon>Entelegynae</taxon>
        <taxon>Araneoidea</taxon>
        <taxon>Nephilidae</taxon>
        <taxon>Trichonephila</taxon>
    </lineage>
</organism>
<dbReference type="PANTHER" id="PTHR33327:SF3">
    <property type="entry name" value="RNA-DIRECTED DNA POLYMERASE"/>
    <property type="match status" value="1"/>
</dbReference>
<keyword evidence="2" id="KW-1185">Reference proteome</keyword>
<evidence type="ECO:0000313" key="1">
    <source>
        <dbReference type="EMBL" id="GFQ69873.1"/>
    </source>
</evidence>
<sequence length="84" mass="9646">MFSLLVTQLEPKVLDDIWDIVKDCTNNKYLAAKERLLKTFVESENKKISLLTRIELGDRLPSQLLRKMRALAGTDVSEKALRTL</sequence>
<dbReference type="PANTHER" id="PTHR33327">
    <property type="entry name" value="ENDONUCLEASE"/>
    <property type="match status" value="1"/>
</dbReference>
<proteinExistence type="predicted"/>
<dbReference type="EMBL" id="BMAO01010848">
    <property type="protein sequence ID" value="GFQ69873.1"/>
    <property type="molecule type" value="Genomic_DNA"/>
</dbReference>
<dbReference type="AlphaFoldDB" id="A0A8X6KEX7"/>
<protein>
    <submittedName>
        <fullName evidence="1">Uncharacterized protein</fullName>
    </submittedName>
</protein>
<comment type="caution">
    <text evidence="1">The sequence shown here is derived from an EMBL/GenBank/DDBJ whole genome shotgun (WGS) entry which is preliminary data.</text>
</comment>
<name>A0A8X6KEX7_TRICU</name>